<proteinExistence type="predicted"/>
<feature type="region of interest" description="Disordered" evidence="1">
    <location>
        <begin position="1"/>
        <end position="25"/>
    </location>
</feature>
<organism evidence="3 4">
    <name type="scientific">Prymnesium parvum</name>
    <name type="common">Toxic golden alga</name>
    <dbReference type="NCBI Taxonomy" id="97485"/>
    <lineage>
        <taxon>Eukaryota</taxon>
        <taxon>Haptista</taxon>
        <taxon>Haptophyta</taxon>
        <taxon>Prymnesiophyceae</taxon>
        <taxon>Prymnesiales</taxon>
        <taxon>Prymnesiaceae</taxon>
        <taxon>Prymnesium</taxon>
    </lineage>
</organism>
<evidence type="ECO:0008006" key="5">
    <source>
        <dbReference type="Google" id="ProtNLM"/>
    </source>
</evidence>
<evidence type="ECO:0000313" key="3">
    <source>
        <dbReference type="EMBL" id="KAL1510983.1"/>
    </source>
</evidence>
<keyword evidence="2" id="KW-0812">Transmembrane</keyword>
<evidence type="ECO:0000256" key="1">
    <source>
        <dbReference type="SAM" id="MobiDB-lite"/>
    </source>
</evidence>
<comment type="caution">
    <text evidence="3">The sequence shown here is derived from an EMBL/GenBank/DDBJ whole genome shotgun (WGS) entry which is preliminary data.</text>
</comment>
<evidence type="ECO:0000256" key="2">
    <source>
        <dbReference type="SAM" id="Phobius"/>
    </source>
</evidence>
<feature type="transmembrane region" description="Helical" evidence="2">
    <location>
        <begin position="30"/>
        <end position="50"/>
    </location>
</feature>
<sequence length="203" mass="22689">MPVTHRPPASGPRSRPWHVTRSSPRPSSRWACLLLLVAGVVFFSAVHGFARVFLEGLQSVRLAVDSGVHLWTRVLGVTTTPNPYVVYGCFTTLLVIACTPLQLPVLAARVMRRGYRALHDNIFSFVLIVFVWVCVARANGLSDPQISSLQSVLRHERRNSFLQDQFRMASMVFESWTKVIVVYEVHCDDGTIGDLDIVGDLLD</sequence>
<dbReference type="AlphaFoldDB" id="A0AB34J2T6"/>
<keyword evidence="4" id="KW-1185">Reference proteome</keyword>
<dbReference type="Proteomes" id="UP001515480">
    <property type="component" value="Unassembled WGS sequence"/>
</dbReference>
<feature type="transmembrane region" description="Helical" evidence="2">
    <location>
        <begin position="84"/>
        <end position="106"/>
    </location>
</feature>
<name>A0AB34J2T6_PRYPA</name>
<feature type="transmembrane region" description="Helical" evidence="2">
    <location>
        <begin position="118"/>
        <end position="138"/>
    </location>
</feature>
<dbReference type="EMBL" id="JBGBPQ010000014">
    <property type="protein sequence ID" value="KAL1510983.1"/>
    <property type="molecule type" value="Genomic_DNA"/>
</dbReference>
<evidence type="ECO:0000313" key="4">
    <source>
        <dbReference type="Proteomes" id="UP001515480"/>
    </source>
</evidence>
<keyword evidence="2" id="KW-1133">Transmembrane helix</keyword>
<accession>A0AB34J2T6</accession>
<gene>
    <name evidence="3" type="ORF">AB1Y20_005808</name>
</gene>
<reference evidence="3 4" key="1">
    <citation type="journal article" date="2024" name="Science">
        <title>Giant polyketide synthase enzymes in the biosynthesis of giant marine polyether toxins.</title>
        <authorList>
            <person name="Fallon T.R."/>
            <person name="Shende V.V."/>
            <person name="Wierzbicki I.H."/>
            <person name="Pendleton A.L."/>
            <person name="Watervoot N.F."/>
            <person name="Auber R.P."/>
            <person name="Gonzalez D.J."/>
            <person name="Wisecaver J.H."/>
            <person name="Moore B.S."/>
        </authorList>
    </citation>
    <scope>NUCLEOTIDE SEQUENCE [LARGE SCALE GENOMIC DNA]</scope>
    <source>
        <strain evidence="3 4">12B1</strain>
    </source>
</reference>
<keyword evidence="2" id="KW-0472">Membrane</keyword>
<protein>
    <recommendedName>
        <fullName evidence="5">Autophagy-related protein 9</fullName>
    </recommendedName>
</protein>